<evidence type="ECO:0000256" key="1">
    <source>
        <dbReference type="SAM" id="MobiDB-lite"/>
    </source>
</evidence>
<organism evidence="2">
    <name type="scientific">Culex pipiens</name>
    <name type="common">House mosquito</name>
    <dbReference type="NCBI Taxonomy" id="7175"/>
    <lineage>
        <taxon>Eukaryota</taxon>
        <taxon>Metazoa</taxon>
        <taxon>Ecdysozoa</taxon>
        <taxon>Arthropoda</taxon>
        <taxon>Hexapoda</taxon>
        <taxon>Insecta</taxon>
        <taxon>Pterygota</taxon>
        <taxon>Neoptera</taxon>
        <taxon>Endopterygota</taxon>
        <taxon>Diptera</taxon>
        <taxon>Nematocera</taxon>
        <taxon>Culicoidea</taxon>
        <taxon>Culicidae</taxon>
        <taxon>Culicinae</taxon>
        <taxon>Culicini</taxon>
        <taxon>Culex</taxon>
        <taxon>Culex</taxon>
    </lineage>
</organism>
<sequence length="113" mass="12192">MPRSRFWGCASDGGHHPTKTSQIMRPCSGIQGTSTRVPSPSPSCSSTTTSWTIRTSDENRPRFWRGVVVAEVEVVRPWSPAVVRHCPARGSELGPVGTPGDAPGCRWMTMPSG</sequence>
<feature type="compositionally biased region" description="Low complexity" evidence="1">
    <location>
        <begin position="33"/>
        <end position="52"/>
    </location>
</feature>
<dbReference type="EMBL" id="HBUE01128025">
    <property type="protein sequence ID" value="CAG6495280.1"/>
    <property type="molecule type" value="Transcribed_RNA"/>
</dbReference>
<reference evidence="2" key="1">
    <citation type="submission" date="2021-05" db="EMBL/GenBank/DDBJ databases">
        <authorList>
            <person name="Alioto T."/>
            <person name="Alioto T."/>
            <person name="Gomez Garrido J."/>
        </authorList>
    </citation>
    <scope>NUCLEOTIDE SEQUENCE</scope>
</reference>
<proteinExistence type="predicted"/>
<accession>A0A8D8CPZ3</accession>
<evidence type="ECO:0000313" key="2">
    <source>
        <dbReference type="EMBL" id="CAG6495280.1"/>
    </source>
</evidence>
<feature type="region of interest" description="Disordered" evidence="1">
    <location>
        <begin position="1"/>
        <end position="52"/>
    </location>
</feature>
<dbReference type="AlphaFoldDB" id="A0A8D8CPZ3"/>
<protein>
    <submittedName>
        <fullName evidence="2">(northern house mosquito) hypothetical protein</fullName>
    </submittedName>
</protein>
<feature type="region of interest" description="Disordered" evidence="1">
    <location>
        <begin position="88"/>
        <end position="113"/>
    </location>
</feature>
<name>A0A8D8CPZ3_CULPI</name>